<dbReference type="Pfam" id="PF01144">
    <property type="entry name" value="CoA_trans"/>
    <property type="match status" value="1"/>
</dbReference>
<dbReference type="InterPro" id="IPR004165">
    <property type="entry name" value="CoA_trans_fam_I"/>
</dbReference>
<sequence length="294" mass="30703">MSPTIASPRGTGLDKVVASAAEAVADVPDGASLAVGGFGLCGNPIALIEALLAQGTRDLWVVSNNCGVDDWGLGVLLGAGRIRKMTSSYVGENKEFERQFLSGELELELTPQGTLAEKLRAGGAGIAGFWTRTGVGTQVAEGGLPQRYDGAGGVAQASAPKEVRAFGVGPRGRDGSFPDEAEFVLEDAITTDFALVHALRGDRHGNLVFHRSARNFSPLAAMAGRVCVAQVEELVEPGEIDPDAVHLPGVFVHRVVEVGPDVPKRIERRTVRPAAETDQPARTTSGTATSVKEG</sequence>
<proteinExistence type="inferred from homology"/>
<dbReference type="RefSeq" id="WP_353707950.1">
    <property type="nucleotide sequence ID" value="NZ_CP159290.1"/>
</dbReference>
<dbReference type="SMART" id="SM00882">
    <property type="entry name" value="CoA_trans"/>
    <property type="match status" value="1"/>
</dbReference>
<dbReference type="SUPFAM" id="SSF100950">
    <property type="entry name" value="NagB/RpiA/CoA transferase-like"/>
    <property type="match status" value="1"/>
</dbReference>
<name>A0AAU8G265_9MICO</name>
<organism evidence="4">
    <name type="scientific">Cellulosimicrobium sp. ES-005</name>
    <dbReference type="NCBI Taxonomy" id="3163031"/>
    <lineage>
        <taxon>Bacteria</taxon>
        <taxon>Bacillati</taxon>
        <taxon>Actinomycetota</taxon>
        <taxon>Actinomycetes</taxon>
        <taxon>Micrococcales</taxon>
        <taxon>Promicromonosporaceae</taxon>
        <taxon>Cellulosimicrobium</taxon>
    </lineage>
</organism>
<dbReference type="InterPro" id="IPR037171">
    <property type="entry name" value="NagB/RpiA_transferase-like"/>
</dbReference>
<evidence type="ECO:0000313" key="4">
    <source>
        <dbReference type="EMBL" id="XCH29814.1"/>
    </source>
</evidence>
<feature type="compositionally biased region" description="Polar residues" evidence="3">
    <location>
        <begin position="280"/>
        <end position="294"/>
    </location>
</feature>
<dbReference type="Gene3D" id="3.40.1080.10">
    <property type="entry name" value="Glutaconate Coenzyme A-transferase"/>
    <property type="match status" value="1"/>
</dbReference>
<evidence type="ECO:0000256" key="2">
    <source>
        <dbReference type="ARBA" id="ARBA00022679"/>
    </source>
</evidence>
<protein>
    <submittedName>
        <fullName evidence="4">CoA transferase subunit A</fullName>
    </submittedName>
</protein>
<feature type="region of interest" description="Disordered" evidence="3">
    <location>
        <begin position="269"/>
        <end position="294"/>
    </location>
</feature>
<dbReference type="InterPro" id="IPR004163">
    <property type="entry name" value="CoA_transf_BS"/>
</dbReference>
<accession>A0AAU8G265</accession>
<dbReference type="InterPro" id="IPR012792">
    <property type="entry name" value="3-oxoacid_CoA-transf_A"/>
</dbReference>
<evidence type="ECO:0000256" key="3">
    <source>
        <dbReference type="SAM" id="MobiDB-lite"/>
    </source>
</evidence>
<gene>
    <name evidence="4" type="ORF">ABRQ22_19985</name>
</gene>
<reference evidence="4" key="1">
    <citation type="submission" date="2024-06" db="EMBL/GenBank/DDBJ databases">
        <title>Complete genome sequence of the cellulolytic actinobacterium, Cellulosimicrobium ES-005.</title>
        <authorList>
            <person name="Matthews C.T."/>
            <person name="Underwood K.D."/>
            <person name="Ghanchi K.M."/>
            <person name="Fields S.D."/>
            <person name="Gardner S.G."/>
        </authorList>
    </citation>
    <scope>NUCLEOTIDE SEQUENCE</scope>
    <source>
        <strain evidence="4">ES-005</strain>
    </source>
</reference>
<dbReference type="AlphaFoldDB" id="A0AAU8G265"/>
<dbReference type="NCBIfam" id="TIGR02429">
    <property type="entry name" value="pcaI_scoA_fam"/>
    <property type="match status" value="1"/>
</dbReference>
<dbReference type="PANTHER" id="PTHR13707">
    <property type="entry name" value="KETOACID-COENZYME A TRANSFERASE"/>
    <property type="match status" value="1"/>
</dbReference>
<comment type="similarity">
    <text evidence="1">Belongs to the 3-oxoacid CoA-transferase subunit A family.</text>
</comment>
<dbReference type="EMBL" id="CP159290">
    <property type="protein sequence ID" value="XCH29814.1"/>
    <property type="molecule type" value="Genomic_DNA"/>
</dbReference>
<dbReference type="PANTHER" id="PTHR13707:SF60">
    <property type="entry name" value="ACETATE COA-TRANSFERASE SUBUNIT ALPHA"/>
    <property type="match status" value="1"/>
</dbReference>
<keyword evidence="2 4" id="KW-0808">Transferase</keyword>
<dbReference type="PROSITE" id="PS01273">
    <property type="entry name" value="COA_TRANSF_1"/>
    <property type="match status" value="1"/>
</dbReference>
<dbReference type="GO" id="GO:0008410">
    <property type="term" value="F:CoA-transferase activity"/>
    <property type="evidence" value="ECO:0007669"/>
    <property type="project" value="InterPro"/>
</dbReference>
<evidence type="ECO:0000256" key="1">
    <source>
        <dbReference type="ARBA" id="ARBA00005612"/>
    </source>
</evidence>